<gene>
    <name evidence="1" type="primary">Q6B957</name>
</gene>
<accession>A0A5K1K417</accession>
<evidence type="ECO:0000313" key="1">
    <source>
        <dbReference type="EMBL" id="VWP00333.1"/>
    </source>
</evidence>
<reference evidence="1" key="1">
    <citation type="submission" date="2019-10" db="EMBL/GenBank/DDBJ databases">
        <authorList>
            <person name="Nor Muhammad N."/>
        </authorList>
    </citation>
    <scope>NUCLEOTIDE SEQUENCE</scope>
</reference>
<proteinExistence type="predicted"/>
<dbReference type="AlphaFoldDB" id="A0A5K1K417"/>
<name>A0A5K1K417_9APHY</name>
<organism evidence="1">
    <name type="scientific">Ganoderma boninense</name>
    <dbReference type="NCBI Taxonomy" id="34458"/>
    <lineage>
        <taxon>Eukaryota</taxon>
        <taxon>Fungi</taxon>
        <taxon>Dikarya</taxon>
        <taxon>Basidiomycota</taxon>
        <taxon>Agaricomycotina</taxon>
        <taxon>Agaricomycetes</taxon>
        <taxon>Polyporales</taxon>
        <taxon>Polyporaceae</taxon>
        <taxon>Ganoderma</taxon>
    </lineage>
</organism>
<dbReference type="EMBL" id="LR728379">
    <property type="protein sequence ID" value="VWP00333.1"/>
    <property type="molecule type" value="Genomic_DNA"/>
</dbReference>
<sequence>MQAVNFTNHLLIQTVFMQSGRNAVLPSLHSLQWHSQSRIANDIDALPLFFTATLRCVTIDLDWANDETLIPVLRSLHKISPSLEKIVVKAGPKLSATGGLSLVGALICFVRLHTIHIPQIQGFDSFRILATKPNLKQLDFRATGSWVDPHHAVSLDNLCELSVTGDLSDLSGLFTHVHFQVLKCATITLGYSTASCIAMGDLPHFLALFYKAVSGSALERFDFVIHMVSHLLIPPVNQPPLRDLLAPILPIHTLRSFSMRAVDTLVSLRVHDSDIEAFADAWPEIECLSLFPSSLSHHPRLSFNVVHHLYRRCPNLRDLLIPPLSWPVIGVHSIPPPLDGSPRHPLRYFSTEYQFAVMTEKRPLPSRRTDGEAEAIARYLLDLFPNLDPQRYKCHLDEVDSTGGVWGWLRAGPREGTGPPLMGRWINVVRHIYAISSARDEV</sequence>
<protein>
    <submittedName>
        <fullName evidence="1">Frp1</fullName>
    </submittedName>
</protein>